<reference evidence="2" key="1">
    <citation type="submission" date="2014-09" db="EMBL/GenBank/DDBJ databases">
        <authorList>
            <person name="Sharma Rahul"/>
            <person name="Thines Marco"/>
        </authorList>
    </citation>
    <scope>NUCLEOTIDE SEQUENCE [LARGE SCALE GENOMIC DNA]</scope>
</reference>
<proteinExistence type="predicted"/>
<name>A0A0P1AC03_PLAHL</name>
<dbReference type="RefSeq" id="XP_024574315.1">
    <property type="nucleotide sequence ID" value="XM_024723327.1"/>
</dbReference>
<accession>A0A0P1AC03</accession>
<dbReference type="OrthoDB" id="97268at2759"/>
<dbReference type="AlphaFoldDB" id="A0A0P1AC03"/>
<sequence>MSWRTEEQWRRPYGASRQIVADTQEGRAINYNIHAQNYRRPYMTSETQFNDLSTSYSRVRNVSRTSQVEMNWHDGRYEMETLCNPEEETQGKRSGLSKPFFEAQHLSDIASLSTTNHDGETERENSCRVTWCKLTRKRYGLCWAHGGGTMCITTKYATEKKSRISFLMFLVQKCCHRNCSKIATDTSDFCSIHILHRTHSR</sequence>
<dbReference type="EMBL" id="CCYD01000291">
    <property type="protein sequence ID" value="CEG37946.1"/>
    <property type="molecule type" value="Genomic_DNA"/>
</dbReference>
<protein>
    <submittedName>
        <fullName evidence="1">Uncharacterized protein</fullName>
    </submittedName>
</protein>
<evidence type="ECO:0000313" key="2">
    <source>
        <dbReference type="Proteomes" id="UP000054928"/>
    </source>
</evidence>
<dbReference type="Proteomes" id="UP000054928">
    <property type="component" value="Unassembled WGS sequence"/>
</dbReference>
<evidence type="ECO:0000313" key="1">
    <source>
        <dbReference type="EMBL" id="CEG37946.1"/>
    </source>
</evidence>
<keyword evidence="2" id="KW-1185">Reference proteome</keyword>
<dbReference type="GeneID" id="36410169"/>
<dbReference type="OMA" id="FCSTHER"/>
<organism evidence="1 2">
    <name type="scientific">Plasmopara halstedii</name>
    <name type="common">Downy mildew of sunflower</name>
    <dbReference type="NCBI Taxonomy" id="4781"/>
    <lineage>
        <taxon>Eukaryota</taxon>
        <taxon>Sar</taxon>
        <taxon>Stramenopiles</taxon>
        <taxon>Oomycota</taxon>
        <taxon>Peronosporomycetes</taxon>
        <taxon>Peronosporales</taxon>
        <taxon>Peronosporaceae</taxon>
        <taxon>Plasmopara</taxon>
    </lineage>
</organism>